<dbReference type="EMBL" id="JAMBEP010000001">
    <property type="protein sequence ID" value="MCL1634425.1"/>
    <property type="molecule type" value="Genomic_DNA"/>
</dbReference>
<evidence type="ECO:0000313" key="2">
    <source>
        <dbReference type="EMBL" id="MCL1634425.1"/>
    </source>
</evidence>
<gene>
    <name evidence="2" type="ORF">M2650_07240</name>
</gene>
<dbReference type="Proteomes" id="UP001431217">
    <property type="component" value="Unassembled WGS sequence"/>
</dbReference>
<keyword evidence="3" id="KW-1185">Reference proteome</keyword>
<protein>
    <submittedName>
        <fullName evidence="2">Uncharacterized protein</fullName>
    </submittedName>
</protein>
<reference evidence="2 3" key="1">
    <citation type="submission" date="2022-05" db="EMBL/GenBank/DDBJ databases">
        <title>Luteimonas sp. SX5, whole genome shotgun sequencing project.</title>
        <authorList>
            <person name="Zhao G."/>
            <person name="Shen L."/>
        </authorList>
    </citation>
    <scope>NUCLEOTIDE SEQUENCE [LARGE SCALE GENOMIC DNA]</scope>
    <source>
        <strain evidence="2 3">SX5</strain>
    </source>
</reference>
<accession>A0ABT0MHT9</accession>
<keyword evidence="1" id="KW-0732">Signal</keyword>
<proteinExistence type="predicted"/>
<feature type="signal peptide" evidence="1">
    <location>
        <begin position="1"/>
        <end position="22"/>
    </location>
</feature>
<dbReference type="RefSeq" id="WP_249472866.1">
    <property type="nucleotide sequence ID" value="NZ_JAMBEP010000001.1"/>
</dbReference>
<comment type="caution">
    <text evidence="2">The sequence shown here is derived from an EMBL/GenBank/DDBJ whole genome shotgun (WGS) entry which is preliminary data.</text>
</comment>
<sequence>MRNASLSLIALSALAAPLSASADGAHCKRVRADLVEVSATAGCKPGHASCFLGEVDGNNGLNGTTYFKSDSGGTPPSGSPNSFPYSGPFEYHTGKGSLFMRETGITVPGAVTAHQAIVEGTGDYAGATGYFFVSGLRASGVITTEVTGEICYPRGH</sequence>
<evidence type="ECO:0000313" key="3">
    <source>
        <dbReference type="Proteomes" id="UP001431217"/>
    </source>
</evidence>
<feature type="chain" id="PRO_5045562126" evidence="1">
    <location>
        <begin position="23"/>
        <end position="156"/>
    </location>
</feature>
<evidence type="ECO:0000256" key="1">
    <source>
        <dbReference type="SAM" id="SignalP"/>
    </source>
</evidence>
<name>A0ABT0MHT9_9GAMM</name>
<organism evidence="2 3">
    <name type="scientific">Luteimonas galliterrae</name>
    <dbReference type="NCBI Taxonomy" id="2940486"/>
    <lineage>
        <taxon>Bacteria</taxon>
        <taxon>Pseudomonadati</taxon>
        <taxon>Pseudomonadota</taxon>
        <taxon>Gammaproteobacteria</taxon>
        <taxon>Lysobacterales</taxon>
        <taxon>Lysobacteraceae</taxon>
        <taxon>Luteimonas</taxon>
    </lineage>
</organism>